<protein>
    <submittedName>
        <fullName evidence="1">Uncharacterized protein</fullName>
    </submittedName>
</protein>
<keyword evidence="2" id="KW-1185">Reference proteome</keyword>
<gene>
    <name evidence="1" type="ORF">G163CM_26560</name>
</gene>
<proteinExistence type="predicted"/>
<accession>A0ABY3S7M0</accession>
<evidence type="ECO:0000313" key="1">
    <source>
        <dbReference type="EMBL" id="UGS41939.1"/>
    </source>
</evidence>
<dbReference type="Proteomes" id="UP001199659">
    <property type="component" value="Chromosome"/>
</dbReference>
<dbReference type="RefSeq" id="WP_040078591.1">
    <property type="nucleotide sequence ID" value="NZ_CP087880.1"/>
</dbReference>
<reference evidence="1 2" key="1">
    <citation type="journal article" date="2022" name="Int. J. Syst. Evol. Microbiol.">
        <title>Pseudocitrobacter corydidari sp. nov., isolated from the Asian emerald cockroach Corydidarum magnifica.</title>
        <authorList>
            <person name="Guzman J."/>
            <person name="Poehlein A."/>
            <person name="Glaeser S.P."/>
            <person name="Schwengers O."/>
            <person name="Blom J."/>
            <person name="Hollensteiner J."/>
            <person name="Kampfer P."/>
            <person name="Vilcinskas A."/>
        </authorList>
    </citation>
    <scope>NUCLEOTIDE SEQUENCE [LARGE SCALE GENOMIC DNA]</scope>
    <source>
        <strain evidence="1">G163CM</strain>
    </source>
</reference>
<name>A0ABY3S7M0_9ENTR</name>
<sequence>MNAAIQSICYNISQHPEVSNTTLKRSHLHEVIAALLGYASHAALIQEGKDASQEYEFSDAEFVVLNLPMGTERASKFLLTNEIFRICVLELKSGMPVPVFESVEDFYDDKVRELLEEAIYQEAGESGAMDESNAYFDYLPDMDYKLETSGNLWTSVDEWSIADTGTLSGEYDPEGDRMYNGHTLNVKGKFIFAKAGRAGLVLLDDSTECFIWPDESWRDYEPLEAEG</sequence>
<evidence type="ECO:0000313" key="2">
    <source>
        <dbReference type="Proteomes" id="UP001199659"/>
    </source>
</evidence>
<dbReference type="EMBL" id="CP087880">
    <property type="protein sequence ID" value="UGS41939.1"/>
    <property type="molecule type" value="Genomic_DNA"/>
</dbReference>
<organism evidence="1 2">
    <name type="scientific">Pseudocitrobacter corydidari</name>
    <dbReference type="NCBI Taxonomy" id="2891570"/>
    <lineage>
        <taxon>Bacteria</taxon>
        <taxon>Pseudomonadati</taxon>
        <taxon>Pseudomonadota</taxon>
        <taxon>Gammaproteobacteria</taxon>
        <taxon>Enterobacterales</taxon>
        <taxon>Enterobacteriaceae</taxon>
        <taxon>Pseudocitrobacter</taxon>
    </lineage>
</organism>